<dbReference type="InterPro" id="IPR036250">
    <property type="entry name" value="AcylCo_DH-like_C"/>
</dbReference>
<organism evidence="4 5">
    <name type="scientific">Pseudomonas typographi</name>
    <dbReference type="NCBI Taxonomy" id="2715964"/>
    <lineage>
        <taxon>Bacteria</taxon>
        <taxon>Pseudomonadati</taxon>
        <taxon>Pseudomonadota</taxon>
        <taxon>Gammaproteobacteria</taxon>
        <taxon>Pseudomonadales</taxon>
        <taxon>Pseudomonadaceae</taxon>
        <taxon>Pseudomonas</taxon>
    </lineage>
</organism>
<reference evidence="4 5" key="1">
    <citation type="journal article" date="2020" name="Insects">
        <title>Bacteria Belonging to Pseudomonas typographi sp. nov. from the Bark Beetle Ips typographus Have Genomic Potential to Aid in the Host Ecology.</title>
        <authorList>
            <person name="Peral-Aranega E."/>
            <person name="Saati-Santamaria Z."/>
            <person name="Kolarik M."/>
            <person name="Rivas R."/>
            <person name="Garcia-Fraile P."/>
        </authorList>
    </citation>
    <scope>NUCLEOTIDE SEQUENCE [LARGE SCALE GENOMIC DNA]</scope>
    <source>
        <strain evidence="4 5">CA3A</strain>
    </source>
</reference>
<dbReference type="InterPro" id="IPR013786">
    <property type="entry name" value="AcylCoA_DH/ox_N"/>
</dbReference>
<dbReference type="Pfam" id="PF02771">
    <property type="entry name" value="Acyl-CoA_dh_N"/>
    <property type="match status" value="1"/>
</dbReference>
<dbReference type="InterPro" id="IPR046373">
    <property type="entry name" value="Acyl-CoA_Oxase/DH_mid-dom_sf"/>
</dbReference>
<dbReference type="SUPFAM" id="SSF56645">
    <property type="entry name" value="Acyl-CoA dehydrogenase NM domain-like"/>
    <property type="match status" value="1"/>
</dbReference>
<evidence type="ECO:0000313" key="5">
    <source>
        <dbReference type="Proteomes" id="UP000805841"/>
    </source>
</evidence>
<evidence type="ECO:0000256" key="1">
    <source>
        <dbReference type="ARBA" id="ARBA00023002"/>
    </source>
</evidence>
<dbReference type="NCBIfam" id="TIGR04022">
    <property type="entry name" value="sulfur_SfnB"/>
    <property type="match status" value="1"/>
</dbReference>
<gene>
    <name evidence="4" type="ORF">HAQ05_09665</name>
</gene>
<feature type="domain" description="Acyl-CoA dehydrogenase/oxidase N-terminal" evidence="2">
    <location>
        <begin position="212"/>
        <end position="307"/>
    </location>
</feature>
<dbReference type="InterPro" id="IPR023922">
    <property type="entry name" value="S04_starv_induced_SfnB"/>
</dbReference>
<evidence type="ECO:0000259" key="3">
    <source>
        <dbReference type="Pfam" id="PF08028"/>
    </source>
</evidence>
<dbReference type="Gene3D" id="1.20.140.10">
    <property type="entry name" value="Butyryl-CoA Dehydrogenase, subunit A, domain 3"/>
    <property type="match status" value="2"/>
</dbReference>
<dbReference type="Gene3D" id="1.10.540.10">
    <property type="entry name" value="Acyl-CoA dehydrogenase/oxidase, N-terminal domain"/>
    <property type="match status" value="1"/>
</dbReference>
<dbReference type="Gene3D" id="2.40.110.10">
    <property type="entry name" value="Butyryl-CoA Dehydrogenase, subunit A, domain 2"/>
    <property type="match status" value="1"/>
</dbReference>
<evidence type="ECO:0000259" key="2">
    <source>
        <dbReference type="Pfam" id="PF02771"/>
    </source>
</evidence>
<dbReference type="PANTHER" id="PTHR43884">
    <property type="entry name" value="ACYL-COA DEHYDROGENASE"/>
    <property type="match status" value="1"/>
</dbReference>
<dbReference type="Proteomes" id="UP000805841">
    <property type="component" value="Unassembled WGS sequence"/>
</dbReference>
<comment type="caution">
    <text evidence="4">The sequence shown here is derived from an EMBL/GenBank/DDBJ whole genome shotgun (WGS) entry which is preliminary data.</text>
</comment>
<accession>A0ABR7Z0X9</accession>
<dbReference type="GO" id="GO:0016491">
    <property type="term" value="F:oxidoreductase activity"/>
    <property type="evidence" value="ECO:0007669"/>
    <property type="project" value="UniProtKB-KW"/>
</dbReference>
<evidence type="ECO:0000313" key="4">
    <source>
        <dbReference type="EMBL" id="MBD1598971.1"/>
    </source>
</evidence>
<dbReference type="InterPro" id="IPR013107">
    <property type="entry name" value="Acyl-CoA_DH_C"/>
</dbReference>
<dbReference type="EMBL" id="JAAOCA010000010">
    <property type="protein sequence ID" value="MBD1598971.1"/>
    <property type="molecule type" value="Genomic_DNA"/>
</dbReference>
<name>A0ABR7Z0X9_9PSED</name>
<keyword evidence="1 4" id="KW-0560">Oxidoreductase</keyword>
<dbReference type="EC" id="1.-.-.-" evidence="4"/>
<keyword evidence="5" id="KW-1185">Reference proteome</keyword>
<feature type="domain" description="Acyl-CoA dehydrogenase C-terminal" evidence="3">
    <location>
        <begin position="52"/>
        <end position="166"/>
    </location>
</feature>
<dbReference type="InterPro" id="IPR009100">
    <property type="entry name" value="AcylCoA_DH/oxidase_NM_dom_sf"/>
</dbReference>
<dbReference type="SUPFAM" id="SSF47203">
    <property type="entry name" value="Acyl-CoA dehydrogenase C-terminal domain-like"/>
    <property type="match status" value="2"/>
</dbReference>
<sequence length="571" mass="61093">MTAAAPYYPLPTPTEQVNTLREQAALDPAIALAHLRQYLPQGQDPHALPEPLLHAAIDVGLGESAYADTLAFIRERARPWADAEVEAARLEPFIIAEVGRLQVQLRAAQVLLAQAASAPAEQRPVAALQAQVQAQRTAVLLSEKLFELSGSRATLAEFGLARHWQQAQRPRPLPALRQNVLALGQYALSVRPGVPLPPAGERAADAASALQLARYLATEFASGAAERDRERRLPHAELDRLSASGLLALTVPKAFGGLDASVATVAEVIALLSAADGSIGQIPQNHFYALEVLRVNGTAAQQRRLFAEAQAGVRFGNALAEIGTKTSQHRTTSLTPDGTGNRINGRKFYATGALFAQRVPTSVIDPEGRQQMAFVHREASGLRIIDDWSGMGQRTTGSGSVVFEQVYVDADDVVPFQASFERPTAVGPVAQLLHAAIDTGLARGAFDRARQLAEPHDDLVAYSLGELAVHVAATEALLRVAGEHVQAAREAPDSARVAAASLAVAEVRALSTDTSLAAGNLLVELAGSGAGLDRYWRNARTHTLHDPVRWKYHAIGNYHLNGELPPRKGYL</sequence>
<dbReference type="PANTHER" id="PTHR43884:SF12">
    <property type="entry name" value="ISOVALERYL-COA DEHYDROGENASE, MITOCHONDRIAL-RELATED"/>
    <property type="match status" value="1"/>
</dbReference>
<dbReference type="InterPro" id="IPR037069">
    <property type="entry name" value="AcylCoA_DH/ox_N_sf"/>
</dbReference>
<proteinExistence type="predicted"/>
<protein>
    <submittedName>
        <fullName evidence="4">SfnB family sulfur acquisition oxidoreductase</fullName>
        <ecNumber evidence="4">1.-.-.-</ecNumber>
    </submittedName>
</protein>
<dbReference type="Pfam" id="PF08028">
    <property type="entry name" value="Acyl-CoA_dh_2"/>
    <property type="match status" value="1"/>
</dbReference>